<proteinExistence type="predicted"/>
<dbReference type="EMBL" id="VRZA01000009">
    <property type="protein sequence ID" value="TXS89886.1"/>
    <property type="molecule type" value="Genomic_DNA"/>
</dbReference>
<comment type="caution">
    <text evidence="1">The sequence shown here is derived from an EMBL/GenBank/DDBJ whole genome shotgun (WGS) entry which is preliminary data.</text>
</comment>
<dbReference type="SUPFAM" id="SSF50630">
    <property type="entry name" value="Acid proteases"/>
    <property type="match status" value="1"/>
</dbReference>
<dbReference type="InterPro" id="IPR021109">
    <property type="entry name" value="Peptidase_aspartic_dom_sf"/>
</dbReference>
<reference evidence="1 2" key="1">
    <citation type="submission" date="2019-08" db="EMBL/GenBank/DDBJ databases">
        <title>Parahaliea maris sp. nov., isolated from the surface seawater.</title>
        <authorList>
            <person name="Liu Y."/>
        </authorList>
    </citation>
    <scope>NUCLEOTIDE SEQUENCE [LARGE SCALE GENOMIC DNA]</scope>
    <source>
        <strain evidence="1 2">HSLHS9</strain>
    </source>
</reference>
<dbReference type="AlphaFoldDB" id="A0A5C8ZN06"/>
<sequence length="184" mass="19427">MNRHPLPGSPQPGDTKASRAVRHWLVLAASLLSLSLPVLSLPAQALDFPVEIPLEPSGGGTLMVTAEVGGASAQFLLDTGAGMATISRDLFEQLQDRGALRAVRRVALRLADNRIEPVQVYSVEEFRLGATCDLGPLELAVMDRGGRNLLGLTALGRSGPFAVDAASQTLLLRHCAEGSLLAQQ</sequence>
<evidence type="ECO:0008006" key="3">
    <source>
        <dbReference type="Google" id="ProtNLM"/>
    </source>
</evidence>
<organism evidence="1 2">
    <name type="scientific">Parahaliea maris</name>
    <dbReference type="NCBI Taxonomy" id="2716870"/>
    <lineage>
        <taxon>Bacteria</taxon>
        <taxon>Pseudomonadati</taxon>
        <taxon>Pseudomonadota</taxon>
        <taxon>Gammaproteobacteria</taxon>
        <taxon>Cellvibrionales</taxon>
        <taxon>Halieaceae</taxon>
        <taxon>Parahaliea</taxon>
    </lineage>
</organism>
<name>A0A5C8ZN06_9GAMM</name>
<dbReference type="Pfam" id="PF13650">
    <property type="entry name" value="Asp_protease_2"/>
    <property type="match status" value="1"/>
</dbReference>
<dbReference type="Proteomes" id="UP000321039">
    <property type="component" value="Unassembled WGS sequence"/>
</dbReference>
<evidence type="ECO:0000313" key="1">
    <source>
        <dbReference type="EMBL" id="TXS89886.1"/>
    </source>
</evidence>
<keyword evidence="2" id="KW-1185">Reference proteome</keyword>
<evidence type="ECO:0000313" key="2">
    <source>
        <dbReference type="Proteomes" id="UP000321039"/>
    </source>
</evidence>
<dbReference type="RefSeq" id="WP_148070135.1">
    <property type="nucleotide sequence ID" value="NZ_VRZA01000009.1"/>
</dbReference>
<accession>A0A5C8ZN06</accession>
<gene>
    <name evidence="1" type="ORF">FV139_19360</name>
</gene>
<dbReference type="Gene3D" id="2.40.70.10">
    <property type="entry name" value="Acid Proteases"/>
    <property type="match status" value="1"/>
</dbReference>
<protein>
    <recommendedName>
        <fullName evidence="3">Aspartyl protease</fullName>
    </recommendedName>
</protein>